<sequence>MLRIKIGIIGVLFIFMSCENQEETSFNTIPIHVDENDFKDHLKMSAVFDSIEYLKLDDAWPIGNIEKLLQHNGKYVVLDKGSVSICLYSSNGDLIHRINKIGKGPGEYISIIDFTLNEDHQIVALTSGKLIFYDFSGNLIREIPLKTVYSKIQYINNGQYLFYSPLMKNRNGVLLNEGCAVTLFSLDDGFDCLDTSVDDYFPAIFTEKNLFSKNDSTILFSYTSSPVIYEYSSHLDEKYEFIFSGSSLHQFPEIDYQNFNFNNFLAVLNNDKNITYHRPNLFHNSEWIITNLQNHGRNYFFYNIKNKMLLIGEKLENDVDHFIDYFHPIHVYDNSLIGYVFPYELPDHFRNDSDHSSLFENDNPILIKLALRSYDTGSLN</sequence>
<gene>
    <name evidence="1" type="ORF">KUV50_18915</name>
</gene>
<comment type="caution">
    <text evidence="1">The sequence shown here is derived from an EMBL/GenBank/DDBJ whole genome shotgun (WGS) entry which is preliminary data.</text>
</comment>
<dbReference type="AlphaFoldDB" id="A0A953HXD0"/>
<dbReference type="EMBL" id="JAHVHU010000027">
    <property type="protein sequence ID" value="MBY5960230.1"/>
    <property type="molecule type" value="Genomic_DNA"/>
</dbReference>
<evidence type="ECO:0000313" key="2">
    <source>
        <dbReference type="Proteomes" id="UP000753961"/>
    </source>
</evidence>
<protein>
    <submittedName>
        <fullName evidence="1">6-bladed beta-propeller</fullName>
    </submittedName>
</protein>
<reference evidence="1" key="1">
    <citation type="submission" date="2021-06" db="EMBL/GenBank/DDBJ databases">
        <title>44 bacteria genomes isolated from Dapeng, Shenzhen.</title>
        <authorList>
            <person name="Zheng W."/>
            <person name="Yu S."/>
            <person name="Huang Y."/>
        </authorList>
    </citation>
    <scope>NUCLEOTIDE SEQUENCE</scope>
    <source>
        <strain evidence="1">DP5N28-2</strain>
    </source>
</reference>
<dbReference type="SUPFAM" id="SSF50969">
    <property type="entry name" value="YVTN repeat-like/Quinoprotein amine dehydrogenase"/>
    <property type="match status" value="1"/>
</dbReference>
<dbReference type="Pfam" id="PF17170">
    <property type="entry name" value="DUF5128"/>
    <property type="match status" value="1"/>
</dbReference>
<name>A0A953HXD0_9BACT</name>
<dbReference type="Proteomes" id="UP000753961">
    <property type="component" value="Unassembled WGS sequence"/>
</dbReference>
<accession>A0A953HXD0</accession>
<evidence type="ECO:0000313" key="1">
    <source>
        <dbReference type="EMBL" id="MBY5960230.1"/>
    </source>
</evidence>
<dbReference type="InterPro" id="IPR011044">
    <property type="entry name" value="Quino_amine_DH_bsu"/>
</dbReference>
<keyword evidence="2" id="KW-1185">Reference proteome</keyword>
<organism evidence="1 2">
    <name type="scientific">Membranihabitans marinus</name>
    <dbReference type="NCBI Taxonomy" id="1227546"/>
    <lineage>
        <taxon>Bacteria</taxon>
        <taxon>Pseudomonadati</taxon>
        <taxon>Bacteroidota</taxon>
        <taxon>Saprospiria</taxon>
        <taxon>Saprospirales</taxon>
        <taxon>Saprospiraceae</taxon>
        <taxon>Membranihabitans</taxon>
    </lineage>
</organism>
<dbReference type="PROSITE" id="PS51257">
    <property type="entry name" value="PROKAR_LIPOPROTEIN"/>
    <property type="match status" value="1"/>
</dbReference>
<dbReference type="RefSeq" id="WP_222581780.1">
    <property type="nucleotide sequence ID" value="NZ_JAHVHU010000027.1"/>
</dbReference>
<proteinExistence type="predicted"/>